<dbReference type="EMBL" id="JAEUBE010000199">
    <property type="protein sequence ID" value="KAH3666964.1"/>
    <property type="molecule type" value="Genomic_DNA"/>
</dbReference>
<evidence type="ECO:0000313" key="1">
    <source>
        <dbReference type="EMBL" id="KAH3666964.1"/>
    </source>
</evidence>
<name>A0A9P8T628_9ASCO</name>
<dbReference type="OrthoDB" id="10646772at2759"/>
<sequence>MLTILELRLSHTSSHGSSTTHTTGNKLHNAVNVLGTRPLLVLHNLDTIVNLSGLHVLAVSLHTDLGVVPREVVHSQRSGVQTSKSDELPDVAEISKSLDVGLLVRWRHSSVPVEGWRKVVCQPLLRVLSQDTLGKLLGLLVDWKLGLHPQHVGVWSVSSGTVHGTLGASLVSVVTFSDSWSVPVKEHVFSKNRLGNLLSSLVGVAAQWCHGGGELLDGTLLVLEVRGLDGVDNGLVEQLHTGLFNPFFLNSLQLGAVSTLELGLVHHVNQWLDVWVGRSKNKVVVSGVDRGGDQGGSLGVGSGNTQKVGTKDISRSTDSNQSVDVFLDRNKHLTGHVSTLLGSSGLVLNVDSCGSVLNEHLGELHNGSGTSVSSISIGNDWSEKVNVWQFGTLLLGQRKSLVSLLSVVEKLGIEQVLHLVWNSVHRVVCKVWRWLVRGRGGGRGLPSRNVDGVQVLGHLGHVNWIKSTKSERNSLVLVVFLQQLEGLLGHGVRSVRVFQSGPSLGDLLCWVDSLHAFPTRLCPPFLDSLHFLLEVEFFLVNVDLCVNHS</sequence>
<reference evidence="1" key="2">
    <citation type="submission" date="2021-01" db="EMBL/GenBank/DDBJ databases">
        <authorList>
            <person name="Schikora-Tamarit M.A."/>
        </authorList>
    </citation>
    <scope>NUCLEOTIDE SEQUENCE</scope>
    <source>
        <strain evidence="1">CBS6075</strain>
    </source>
</reference>
<dbReference type="RefSeq" id="XP_046061920.1">
    <property type="nucleotide sequence ID" value="XM_046204388.1"/>
</dbReference>
<gene>
    <name evidence="1" type="ORF">OGAPHI_003414</name>
</gene>
<reference evidence="1" key="1">
    <citation type="journal article" date="2021" name="Open Biol.">
        <title>Shared evolutionary footprints suggest mitochondrial oxidative damage underlies multiple complex I losses in fungi.</title>
        <authorList>
            <person name="Schikora-Tamarit M.A."/>
            <person name="Marcet-Houben M."/>
            <person name="Nosek J."/>
            <person name="Gabaldon T."/>
        </authorList>
    </citation>
    <scope>NUCLEOTIDE SEQUENCE</scope>
    <source>
        <strain evidence="1">CBS6075</strain>
    </source>
</reference>
<dbReference type="AlphaFoldDB" id="A0A9P8T628"/>
<proteinExistence type="predicted"/>
<dbReference type="GeneID" id="70235381"/>
<organism evidence="1 2">
    <name type="scientific">Ogataea philodendri</name>
    <dbReference type="NCBI Taxonomy" id="1378263"/>
    <lineage>
        <taxon>Eukaryota</taxon>
        <taxon>Fungi</taxon>
        <taxon>Dikarya</taxon>
        <taxon>Ascomycota</taxon>
        <taxon>Saccharomycotina</taxon>
        <taxon>Pichiomycetes</taxon>
        <taxon>Pichiales</taxon>
        <taxon>Pichiaceae</taxon>
        <taxon>Ogataea</taxon>
    </lineage>
</organism>
<comment type="caution">
    <text evidence="1">The sequence shown here is derived from an EMBL/GenBank/DDBJ whole genome shotgun (WGS) entry which is preliminary data.</text>
</comment>
<dbReference type="Proteomes" id="UP000769157">
    <property type="component" value="Unassembled WGS sequence"/>
</dbReference>
<protein>
    <submittedName>
        <fullName evidence="1">Uncharacterized protein</fullName>
    </submittedName>
</protein>
<evidence type="ECO:0000313" key="2">
    <source>
        <dbReference type="Proteomes" id="UP000769157"/>
    </source>
</evidence>
<accession>A0A9P8T628</accession>
<keyword evidence="2" id="KW-1185">Reference proteome</keyword>